<gene>
    <name evidence="2" type="ORF">LMG23994_01294</name>
</gene>
<dbReference type="InterPro" id="IPR003593">
    <property type="entry name" value="AAA+_ATPase"/>
</dbReference>
<organism evidence="2 3">
    <name type="scientific">Cupriavidus pinatubonensis</name>
    <dbReference type="NCBI Taxonomy" id="248026"/>
    <lineage>
        <taxon>Bacteria</taxon>
        <taxon>Pseudomonadati</taxon>
        <taxon>Pseudomonadota</taxon>
        <taxon>Betaproteobacteria</taxon>
        <taxon>Burkholderiales</taxon>
        <taxon>Burkholderiaceae</taxon>
        <taxon>Cupriavidus</taxon>
    </lineage>
</organism>
<dbReference type="Pfam" id="PF07728">
    <property type="entry name" value="AAA_5"/>
    <property type="match status" value="1"/>
</dbReference>
<comment type="caution">
    <text evidence="2">The sequence shown here is derived from an EMBL/GenBank/DDBJ whole genome shotgun (WGS) entry which is preliminary data.</text>
</comment>
<evidence type="ECO:0000313" key="3">
    <source>
        <dbReference type="Proteomes" id="UP000701702"/>
    </source>
</evidence>
<dbReference type="SUPFAM" id="SSF52540">
    <property type="entry name" value="P-loop containing nucleoside triphosphate hydrolases"/>
    <property type="match status" value="1"/>
</dbReference>
<feature type="domain" description="AAA+ ATPase" evidence="1">
    <location>
        <begin position="2"/>
        <end position="313"/>
    </location>
</feature>
<dbReference type="PANTHER" id="PTHR37291">
    <property type="entry name" value="5-METHYLCYTOSINE-SPECIFIC RESTRICTION ENZYME B"/>
    <property type="match status" value="1"/>
</dbReference>
<proteinExistence type="predicted"/>
<evidence type="ECO:0000313" key="2">
    <source>
        <dbReference type="EMBL" id="CAG9168065.1"/>
    </source>
</evidence>
<sequence>MPPLNQILFGPPGTGKTYETINAALEVLSPEFLAAHGDNRAALKAHFDALVAAGDIRFVTFHQSFSYEDFVEGIRAEQTVDGQLSYSVVDGVFKSICLALRSNDAPNRSDGTALGVPFQVGEKFGSGYEVTYASADILELKKPNGNGLAFSMRMLELLASFVRDGQITIEDIREKRVFDKLQNSTLEPYLVNGYNNILPAFVGRLLKAPADTSEPSSEEAAPTRNAKVLIIDEINRGNVSRVLGELITLIEPSKRAGCAEALEVTLPYSKDRFSVPPNLHLIGTMNTADRSLAGLDLALRRRFSFREMPPRPELLEDVEIVGINIGALLRVMNERIELLLDRDHCIGHAYFMPLVDSPTLDALAQVFRSKILPLLQEYFFEDWQRIQWVFNDHRKSAGHRFVHKPASNVAQLFGEGVGIAEQNQRWTINELAFSQAGAYIGVINHLGAADA</sequence>
<name>A0ABM8WL16_9BURK</name>
<keyword evidence="3" id="KW-1185">Reference proteome</keyword>
<dbReference type="InterPro" id="IPR052934">
    <property type="entry name" value="Methyl-DNA_Rec/Restrict_Enz"/>
</dbReference>
<dbReference type="InterPro" id="IPR011704">
    <property type="entry name" value="ATPase_dyneun-rel_AAA"/>
</dbReference>
<accession>A0ABM8WL16</accession>
<dbReference type="SMART" id="SM00382">
    <property type="entry name" value="AAA"/>
    <property type="match status" value="1"/>
</dbReference>
<protein>
    <recommendedName>
        <fullName evidence="1">AAA+ ATPase domain-containing protein</fullName>
    </recommendedName>
</protein>
<reference evidence="2 3" key="1">
    <citation type="submission" date="2021-08" db="EMBL/GenBank/DDBJ databases">
        <authorList>
            <person name="Peeters C."/>
        </authorList>
    </citation>
    <scope>NUCLEOTIDE SEQUENCE [LARGE SCALE GENOMIC DNA]</scope>
    <source>
        <strain evidence="2 3">LMG 23994</strain>
    </source>
</reference>
<dbReference type="InterPro" id="IPR027417">
    <property type="entry name" value="P-loop_NTPase"/>
</dbReference>
<evidence type="ECO:0000259" key="1">
    <source>
        <dbReference type="SMART" id="SM00382"/>
    </source>
</evidence>
<dbReference type="Gene3D" id="3.40.50.300">
    <property type="entry name" value="P-loop containing nucleotide triphosphate hydrolases"/>
    <property type="match status" value="1"/>
</dbReference>
<dbReference type="Proteomes" id="UP000701702">
    <property type="component" value="Unassembled WGS sequence"/>
</dbReference>
<dbReference type="PANTHER" id="PTHR37291:SF1">
    <property type="entry name" value="TYPE IV METHYL-DIRECTED RESTRICTION ENZYME ECOKMCRB SUBUNIT"/>
    <property type="match status" value="1"/>
</dbReference>
<dbReference type="EMBL" id="CAJZAF010000005">
    <property type="protein sequence ID" value="CAG9168065.1"/>
    <property type="molecule type" value="Genomic_DNA"/>
</dbReference>